<gene>
    <name evidence="3" type="ORF">BN55_04790</name>
</gene>
<feature type="compositionally biased region" description="Polar residues" evidence="1">
    <location>
        <begin position="184"/>
        <end position="202"/>
    </location>
</feature>
<evidence type="ECO:0008006" key="5">
    <source>
        <dbReference type="Google" id="ProtNLM"/>
    </source>
</evidence>
<dbReference type="AlphaFoldDB" id="I7JV89"/>
<comment type="caution">
    <text evidence="3">The sequence shown here is derived from an EMBL/GenBank/DDBJ whole genome shotgun (WGS) entry which is preliminary data.</text>
</comment>
<dbReference type="EMBL" id="CAKE01000022">
    <property type="protein sequence ID" value="CCI82416.1"/>
    <property type="molecule type" value="Genomic_DNA"/>
</dbReference>
<feature type="chain" id="PRO_5009961827" description="Surface layer protein A domain-containing protein" evidence="2">
    <location>
        <begin position="33"/>
        <end position="342"/>
    </location>
</feature>
<reference evidence="3 4" key="1">
    <citation type="submission" date="2012-06" db="EMBL/GenBank/DDBJ databases">
        <title>Draft Genome Sequence of Lactobacillus hominis Strain CRBIP 24.179T, isolated from human intestine.</title>
        <authorList>
            <person name="Cousin S."/>
            <person name="Ma L."/>
            <person name="Bizet C."/>
            <person name="Loux V."/>
            <person name="Bouchier C."/>
            <person name="Clermont D."/>
            <person name="Creno S."/>
        </authorList>
    </citation>
    <scope>NUCLEOTIDE SEQUENCE [LARGE SCALE GENOMIC DNA]</scope>
    <source>
        <strain evidence="4">CRBIP 24.179T</strain>
    </source>
</reference>
<evidence type="ECO:0000256" key="2">
    <source>
        <dbReference type="SAM" id="SignalP"/>
    </source>
</evidence>
<dbReference type="PATRIC" id="fig|1423758.3.peg.1695"/>
<evidence type="ECO:0000313" key="4">
    <source>
        <dbReference type="Proteomes" id="UP000009320"/>
    </source>
</evidence>
<sequence>MKLKKSISFSICALTLLSSCGAILTTNNHVNAATTQSAQDIQYRTGVAKVTAKTAVYTNPASQKTSRYLPVGSNWSFFKVANVNGQKWFNLGGDQWVNGADLSVLYGSGSPELTDSAHSINAIVEAYAQRGNSVRVYSQPSPQTPTSQTLPNGTKWKAFESLVRGGVNWLKLGTNQYVRGFDTSPVSSTNTQNSKPQPKISSEVGTAKVTYKTPIVVWGNPGSYPLNRYLPIGSNWKFFKIAEVNGENWLNLGGNQWIPQKYVTLGQDPRIGFYLPTIKSGAIAKVTNPKGTKLYNRAGKYLGRVLPAGSSWRVFNSYNNGVPMLNVGGDQWINLLDTNYRL</sequence>
<dbReference type="OrthoDB" id="2329985at2"/>
<dbReference type="Proteomes" id="UP000009320">
    <property type="component" value="Unassembled WGS sequence"/>
</dbReference>
<feature type="region of interest" description="Disordered" evidence="1">
    <location>
        <begin position="183"/>
        <end position="202"/>
    </location>
</feature>
<proteinExistence type="predicted"/>
<dbReference type="PROSITE" id="PS51257">
    <property type="entry name" value="PROKAR_LIPOPROTEIN"/>
    <property type="match status" value="1"/>
</dbReference>
<protein>
    <recommendedName>
        <fullName evidence="5">Surface layer protein A domain-containing protein</fullName>
    </recommendedName>
</protein>
<dbReference type="RefSeq" id="WP_008471492.1">
    <property type="nucleotide sequence ID" value="NZ_AYZP01000006.1"/>
</dbReference>
<evidence type="ECO:0000256" key="1">
    <source>
        <dbReference type="SAM" id="MobiDB-lite"/>
    </source>
</evidence>
<evidence type="ECO:0000313" key="3">
    <source>
        <dbReference type="EMBL" id="CCI82416.1"/>
    </source>
</evidence>
<keyword evidence="2" id="KW-0732">Signal</keyword>
<organism evidence="3 4">
    <name type="scientific">Lactobacillus hominis DSM 23910 = CRBIP 24.179</name>
    <dbReference type="NCBI Taxonomy" id="1423758"/>
    <lineage>
        <taxon>Bacteria</taxon>
        <taxon>Bacillati</taxon>
        <taxon>Bacillota</taxon>
        <taxon>Bacilli</taxon>
        <taxon>Lactobacillales</taxon>
        <taxon>Lactobacillaceae</taxon>
        <taxon>Lactobacillus</taxon>
    </lineage>
</organism>
<accession>I7JV89</accession>
<feature type="signal peptide" evidence="2">
    <location>
        <begin position="1"/>
        <end position="32"/>
    </location>
</feature>
<keyword evidence="4" id="KW-1185">Reference proteome</keyword>
<dbReference type="GeneID" id="82847624"/>
<name>I7JV89_9LACO</name>
<dbReference type="eggNOG" id="ENOG5030B45">
    <property type="taxonomic scope" value="Bacteria"/>
</dbReference>